<dbReference type="Pfam" id="PF17834">
    <property type="entry name" value="GHD"/>
    <property type="match status" value="1"/>
</dbReference>
<gene>
    <name evidence="3" type="ORF">GIB67_002855</name>
</gene>
<organism evidence="3 4">
    <name type="scientific">Kingdonia uniflora</name>
    <dbReference type="NCBI Taxonomy" id="39325"/>
    <lineage>
        <taxon>Eukaryota</taxon>
        <taxon>Viridiplantae</taxon>
        <taxon>Streptophyta</taxon>
        <taxon>Embryophyta</taxon>
        <taxon>Tracheophyta</taxon>
        <taxon>Spermatophyta</taxon>
        <taxon>Magnoliopsida</taxon>
        <taxon>Ranunculales</taxon>
        <taxon>Circaeasteraceae</taxon>
        <taxon>Kingdonia</taxon>
    </lineage>
</organism>
<feature type="domain" description="Beta-galactosidase beta-sandwich" evidence="2">
    <location>
        <begin position="80"/>
        <end position="129"/>
    </location>
</feature>
<evidence type="ECO:0000259" key="2">
    <source>
        <dbReference type="Pfam" id="PF17834"/>
    </source>
</evidence>
<dbReference type="OrthoDB" id="1657402at2759"/>
<accession>A0A7J7M5C4</accession>
<dbReference type="InterPro" id="IPR019801">
    <property type="entry name" value="Glyco_hydro_35_CS"/>
</dbReference>
<comment type="similarity">
    <text evidence="1">Belongs to the glycosyl hydrolase 35 family.</text>
</comment>
<reference evidence="3 4" key="1">
    <citation type="journal article" date="2020" name="IScience">
        <title>Genome Sequencing of the Endangered Kingdonia uniflora (Circaeasteraceae, Ranunculales) Reveals Potential Mechanisms of Evolutionary Specialization.</title>
        <authorList>
            <person name="Sun Y."/>
            <person name="Deng T."/>
            <person name="Zhang A."/>
            <person name="Moore M.J."/>
            <person name="Landis J.B."/>
            <person name="Lin N."/>
            <person name="Zhang H."/>
            <person name="Zhang X."/>
            <person name="Huang J."/>
            <person name="Zhang X."/>
            <person name="Sun H."/>
            <person name="Wang H."/>
        </authorList>
    </citation>
    <scope>NUCLEOTIDE SEQUENCE [LARGE SCALE GENOMIC DNA]</scope>
    <source>
        <strain evidence="3">TB1705</strain>
        <tissue evidence="3">Leaf</tissue>
    </source>
</reference>
<dbReference type="GO" id="GO:0004565">
    <property type="term" value="F:beta-galactosidase activity"/>
    <property type="evidence" value="ECO:0007669"/>
    <property type="project" value="UniProtKB-EC"/>
</dbReference>
<evidence type="ECO:0000313" key="4">
    <source>
        <dbReference type="Proteomes" id="UP000541444"/>
    </source>
</evidence>
<name>A0A7J7M5C4_9MAGN</name>
<dbReference type="AlphaFoldDB" id="A0A7J7M5C4"/>
<dbReference type="EMBL" id="JACGCM010001763">
    <property type="protein sequence ID" value="KAF6150073.1"/>
    <property type="molecule type" value="Genomic_DNA"/>
</dbReference>
<dbReference type="GO" id="GO:0005975">
    <property type="term" value="P:carbohydrate metabolic process"/>
    <property type="evidence" value="ECO:0007669"/>
    <property type="project" value="InterPro"/>
</dbReference>
<dbReference type="Proteomes" id="UP000541444">
    <property type="component" value="Unassembled WGS sequence"/>
</dbReference>
<proteinExistence type="inferred from homology"/>
<dbReference type="Gene3D" id="3.20.20.80">
    <property type="entry name" value="Glycosidases"/>
    <property type="match status" value="1"/>
</dbReference>
<protein>
    <recommendedName>
        <fullName evidence="2">Beta-galactosidase beta-sandwich domain-containing protein</fullName>
    </recommendedName>
</protein>
<evidence type="ECO:0000256" key="1">
    <source>
        <dbReference type="ARBA" id="ARBA00009809"/>
    </source>
</evidence>
<sequence length="143" mass="15829">MAMQGFTQKIVQLIKNKRLFESQGGPIILSQIENEYGPSSKALGAPSYLYMTWAAKMAVEPGIGVPWVICKEDDALYPVAHVFSSKEGGCAAFLASHNPESAAKVVYNNKHYNLPPWSINILPDCEKVAIQLAFFLMFSSFRL</sequence>
<dbReference type="PANTHER" id="PTHR23421">
    <property type="entry name" value="BETA-GALACTOSIDASE RELATED"/>
    <property type="match status" value="1"/>
</dbReference>
<keyword evidence="4" id="KW-1185">Reference proteome</keyword>
<dbReference type="InterPro" id="IPR041392">
    <property type="entry name" value="GHD"/>
</dbReference>
<dbReference type="InterPro" id="IPR017853">
    <property type="entry name" value="GH"/>
</dbReference>
<dbReference type="InterPro" id="IPR001944">
    <property type="entry name" value="Glycoside_Hdrlase_35"/>
</dbReference>
<dbReference type="PROSITE" id="PS01182">
    <property type="entry name" value="GLYCOSYL_HYDROL_F35"/>
    <property type="match status" value="1"/>
</dbReference>
<dbReference type="SUPFAM" id="SSF51445">
    <property type="entry name" value="(Trans)glycosidases"/>
    <property type="match status" value="1"/>
</dbReference>
<comment type="caution">
    <text evidence="3">The sequence shown here is derived from an EMBL/GenBank/DDBJ whole genome shotgun (WGS) entry which is preliminary data.</text>
</comment>
<evidence type="ECO:0000313" key="3">
    <source>
        <dbReference type="EMBL" id="KAF6150073.1"/>
    </source>
</evidence>